<evidence type="ECO:0000313" key="3">
    <source>
        <dbReference type="Proteomes" id="UP000299102"/>
    </source>
</evidence>
<evidence type="ECO:0000256" key="1">
    <source>
        <dbReference type="SAM" id="MobiDB-lite"/>
    </source>
</evidence>
<evidence type="ECO:0000313" key="2">
    <source>
        <dbReference type="EMBL" id="GBP00369.1"/>
    </source>
</evidence>
<name>A0A4C1SDY3_EUMVA</name>
<comment type="caution">
    <text evidence="2">The sequence shown here is derived from an EMBL/GenBank/DDBJ whole genome shotgun (WGS) entry which is preliminary data.</text>
</comment>
<reference evidence="2 3" key="1">
    <citation type="journal article" date="2019" name="Commun. Biol.">
        <title>The bagworm genome reveals a unique fibroin gene that provides high tensile strength.</title>
        <authorList>
            <person name="Kono N."/>
            <person name="Nakamura H."/>
            <person name="Ohtoshi R."/>
            <person name="Tomita M."/>
            <person name="Numata K."/>
            <person name="Arakawa K."/>
        </authorList>
    </citation>
    <scope>NUCLEOTIDE SEQUENCE [LARGE SCALE GENOMIC DNA]</scope>
</reference>
<feature type="region of interest" description="Disordered" evidence="1">
    <location>
        <begin position="42"/>
        <end position="62"/>
    </location>
</feature>
<organism evidence="2 3">
    <name type="scientific">Eumeta variegata</name>
    <name type="common">Bagworm moth</name>
    <name type="synonym">Eumeta japonica</name>
    <dbReference type="NCBI Taxonomy" id="151549"/>
    <lineage>
        <taxon>Eukaryota</taxon>
        <taxon>Metazoa</taxon>
        <taxon>Ecdysozoa</taxon>
        <taxon>Arthropoda</taxon>
        <taxon>Hexapoda</taxon>
        <taxon>Insecta</taxon>
        <taxon>Pterygota</taxon>
        <taxon>Neoptera</taxon>
        <taxon>Endopterygota</taxon>
        <taxon>Lepidoptera</taxon>
        <taxon>Glossata</taxon>
        <taxon>Ditrysia</taxon>
        <taxon>Tineoidea</taxon>
        <taxon>Psychidae</taxon>
        <taxon>Oiketicinae</taxon>
        <taxon>Eumeta</taxon>
    </lineage>
</organism>
<accession>A0A4C1SDY3</accession>
<dbReference type="EMBL" id="BGZK01003352">
    <property type="protein sequence ID" value="GBP00369.1"/>
    <property type="molecule type" value="Genomic_DNA"/>
</dbReference>
<sequence length="82" mass="9254">SIHFKLRVRLLLEETCVHKQIINSSMTLSARAARRETMAPAAAAAARADKRAPNPDRDTNDAIRIQHVTRETNTYLPAYPRN</sequence>
<feature type="non-terminal residue" evidence="2">
    <location>
        <position position="1"/>
    </location>
</feature>
<gene>
    <name evidence="2" type="ORF">EVAR_61611_1</name>
</gene>
<proteinExistence type="predicted"/>
<protein>
    <submittedName>
        <fullName evidence="2">Uncharacterized protein</fullName>
    </submittedName>
</protein>
<dbReference type="Proteomes" id="UP000299102">
    <property type="component" value="Unassembled WGS sequence"/>
</dbReference>
<keyword evidence="3" id="KW-1185">Reference proteome</keyword>
<feature type="compositionally biased region" description="Basic and acidic residues" evidence="1">
    <location>
        <begin position="47"/>
        <end position="61"/>
    </location>
</feature>
<dbReference type="AlphaFoldDB" id="A0A4C1SDY3"/>